<organism evidence="7">
    <name type="scientific">uncultured bacterium</name>
    <name type="common">gcode 4</name>
    <dbReference type="NCBI Taxonomy" id="1234023"/>
    <lineage>
        <taxon>Bacteria</taxon>
        <taxon>environmental samples</taxon>
    </lineage>
</organism>
<dbReference type="InterPro" id="IPR014284">
    <property type="entry name" value="RNA_pol_sigma-70_dom"/>
</dbReference>
<dbReference type="SUPFAM" id="SSF88659">
    <property type="entry name" value="Sigma3 and sigma4 domains of RNA polymerase sigma factors"/>
    <property type="match status" value="1"/>
</dbReference>
<feature type="domain" description="RNA polymerase sigma-70 region 2" evidence="5">
    <location>
        <begin position="22"/>
        <end position="88"/>
    </location>
</feature>
<dbReference type="PANTHER" id="PTHR43133">
    <property type="entry name" value="RNA POLYMERASE ECF-TYPE SIGMA FACTO"/>
    <property type="match status" value="1"/>
</dbReference>
<dbReference type="NCBIfam" id="TIGR02937">
    <property type="entry name" value="sigma70-ECF"/>
    <property type="match status" value="1"/>
</dbReference>
<proteinExistence type="inferred from homology"/>
<comment type="caution">
    <text evidence="7">The sequence shown here is derived from an EMBL/GenBank/DDBJ whole genome shotgun (WGS) entry which is preliminary data.</text>
</comment>
<evidence type="ECO:0000313" key="7">
    <source>
        <dbReference type="EMBL" id="EKE29226.1"/>
    </source>
</evidence>
<reference evidence="7" key="1">
    <citation type="journal article" date="2012" name="Science">
        <title>Fermentation, hydrogen, and sulfur metabolism in multiple uncultivated bacterial phyla.</title>
        <authorList>
            <person name="Wrighton K.C."/>
            <person name="Thomas B.C."/>
            <person name="Sharon I."/>
            <person name="Miller C.S."/>
            <person name="Castelle C.J."/>
            <person name="VerBerkmoes N.C."/>
            <person name="Wilkins M.J."/>
            <person name="Hettich R.L."/>
            <person name="Lipton M.S."/>
            <person name="Williams K.H."/>
            <person name="Long P.E."/>
            <person name="Banfield J.F."/>
        </authorList>
    </citation>
    <scope>NUCLEOTIDE SEQUENCE [LARGE SCALE GENOMIC DNA]</scope>
</reference>
<dbReference type="InterPro" id="IPR007627">
    <property type="entry name" value="RNA_pol_sigma70_r2"/>
</dbReference>
<dbReference type="EMBL" id="AMFJ01000206">
    <property type="protein sequence ID" value="EKE29226.1"/>
    <property type="molecule type" value="Genomic_DNA"/>
</dbReference>
<dbReference type="PANTHER" id="PTHR43133:SF51">
    <property type="entry name" value="RNA POLYMERASE SIGMA FACTOR"/>
    <property type="match status" value="1"/>
</dbReference>
<dbReference type="Gene3D" id="1.10.10.10">
    <property type="entry name" value="Winged helix-like DNA-binding domain superfamily/Winged helix DNA-binding domain"/>
    <property type="match status" value="1"/>
</dbReference>
<gene>
    <name evidence="7" type="ORF">ACD_2C00206G0001</name>
</gene>
<keyword evidence="2" id="KW-0805">Transcription regulation</keyword>
<keyword evidence="3" id="KW-0731">Sigma factor</keyword>
<dbReference type="Gene3D" id="1.10.1740.10">
    <property type="match status" value="1"/>
</dbReference>
<evidence type="ECO:0000259" key="5">
    <source>
        <dbReference type="Pfam" id="PF04542"/>
    </source>
</evidence>
<sequence>MDEKSIVQKIKEDPSNFWEIIDLYEAKLLRYVLRIWDMPYEEAENITQDIFIKVYRNINSYDSSFPFSSWIYRIAHNETIDYYRKNEKTKNNISLSDEDYKNLIDNITDKKTPHQELEKSNIKECVRKWINMLNMEQREIMILKFIEEKWYEEISDILKMPIWTVWTIINRAKKQLKENLEKLHCNI</sequence>
<dbReference type="GO" id="GO:0003677">
    <property type="term" value="F:DNA binding"/>
    <property type="evidence" value="ECO:0007669"/>
    <property type="project" value="InterPro"/>
</dbReference>
<feature type="domain" description="RNA polymerase sigma factor 70 region 4 type 2" evidence="6">
    <location>
        <begin position="124"/>
        <end position="176"/>
    </location>
</feature>
<dbReference type="InterPro" id="IPR036388">
    <property type="entry name" value="WH-like_DNA-bd_sf"/>
</dbReference>
<dbReference type="Pfam" id="PF08281">
    <property type="entry name" value="Sigma70_r4_2"/>
    <property type="match status" value="1"/>
</dbReference>
<evidence type="ECO:0000256" key="3">
    <source>
        <dbReference type="ARBA" id="ARBA00023082"/>
    </source>
</evidence>
<dbReference type="SUPFAM" id="SSF88946">
    <property type="entry name" value="Sigma2 domain of RNA polymerase sigma factors"/>
    <property type="match status" value="1"/>
</dbReference>
<evidence type="ECO:0000259" key="6">
    <source>
        <dbReference type="Pfam" id="PF08281"/>
    </source>
</evidence>
<comment type="similarity">
    <text evidence="1">Belongs to the sigma-70 factor family. ECF subfamily.</text>
</comment>
<dbReference type="AlphaFoldDB" id="K2FDP9"/>
<evidence type="ECO:0000256" key="1">
    <source>
        <dbReference type="ARBA" id="ARBA00010641"/>
    </source>
</evidence>
<dbReference type="GO" id="GO:0006352">
    <property type="term" value="P:DNA-templated transcription initiation"/>
    <property type="evidence" value="ECO:0007669"/>
    <property type="project" value="InterPro"/>
</dbReference>
<protein>
    <submittedName>
        <fullName evidence="7">Uncharacterized protein</fullName>
    </submittedName>
</protein>
<name>K2FDP9_9BACT</name>
<evidence type="ECO:0000256" key="2">
    <source>
        <dbReference type="ARBA" id="ARBA00023015"/>
    </source>
</evidence>
<dbReference type="InterPro" id="IPR013249">
    <property type="entry name" value="RNA_pol_sigma70_r4_t2"/>
</dbReference>
<accession>K2FDP9</accession>
<dbReference type="GO" id="GO:0016987">
    <property type="term" value="F:sigma factor activity"/>
    <property type="evidence" value="ECO:0007669"/>
    <property type="project" value="UniProtKB-KW"/>
</dbReference>
<dbReference type="InterPro" id="IPR013325">
    <property type="entry name" value="RNA_pol_sigma_r2"/>
</dbReference>
<dbReference type="InterPro" id="IPR013324">
    <property type="entry name" value="RNA_pol_sigma_r3/r4-like"/>
</dbReference>
<dbReference type="InterPro" id="IPR039425">
    <property type="entry name" value="RNA_pol_sigma-70-like"/>
</dbReference>
<dbReference type="CDD" id="cd06171">
    <property type="entry name" value="Sigma70_r4"/>
    <property type="match status" value="1"/>
</dbReference>
<keyword evidence="4" id="KW-0804">Transcription</keyword>
<evidence type="ECO:0000256" key="4">
    <source>
        <dbReference type="ARBA" id="ARBA00023163"/>
    </source>
</evidence>
<dbReference type="Pfam" id="PF04542">
    <property type="entry name" value="Sigma70_r2"/>
    <property type="match status" value="1"/>
</dbReference>